<evidence type="ECO:0000256" key="2">
    <source>
        <dbReference type="ARBA" id="ARBA00022840"/>
    </source>
</evidence>
<keyword evidence="1" id="KW-0547">Nucleotide-binding</keyword>
<dbReference type="Pfam" id="PF23562">
    <property type="entry name" value="AMP-binding_C_3"/>
    <property type="match status" value="1"/>
</dbReference>
<dbReference type="GO" id="GO:0005524">
    <property type="term" value="F:ATP binding"/>
    <property type="evidence" value="ECO:0007669"/>
    <property type="project" value="UniProtKB-KW"/>
</dbReference>
<keyword evidence="2" id="KW-0067">ATP-binding</keyword>
<sequence>MEISNKKTFLDYLYHWEKTKPNEVYLKQPFGDTYRDLTWAEAANQVRRMASFLKSQKLPDKSNIGLVSKNCAEWILADLAIMMAGHISVPFYPTLTGDQINHVIRHSECQILFVGKIDKYQDLKPGIPEEITCISFPAYNPDKSHLQWNDILKTNDPIEVNFYPNLDDIFTIIYTSGTTGNPKGVMMPYRSMSEGIYNTRHLTKLNIENIRFFSYLPLSHIAERNVVEAGSLYSGGTVYFAESLATFAENLRVASPTHFLAVPRIWTKFQLGILAKMPQKNLNVLLKIPIVKNIIKKKITAGLGLSDAVLILTGAAPMPISLIKWFRKLGIIIQEVYGMSENLGAVCMMPIDNIKDGTVGKVFPKMEVKIDPDNGEILTRSPWNMIGYFKEPKMTSDTIDQDGFIHTGDVGELDADNFLKITGRVKEMYKTSKGEYVAPAQIELGFAGSEMIEQICVVGQLLPQPIALVNLSTQGLTAEKEVVNAALTKSLEELNPSLKSYEKIRKIVVLKEAWSEENNCLTPTLKIKRIVIEKKFESRFQEWYDEKETVTWE</sequence>
<evidence type="ECO:0000259" key="3">
    <source>
        <dbReference type="Pfam" id="PF00501"/>
    </source>
</evidence>
<feature type="domain" description="AMP-dependent synthetase/ligase" evidence="3">
    <location>
        <begin position="16"/>
        <end position="389"/>
    </location>
</feature>
<dbReference type="OrthoDB" id="9778383at2"/>
<dbReference type="AlphaFoldDB" id="A0A2Z4GHH5"/>
<dbReference type="GO" id="GO:0016020">
    <property type="term" value="C:membrane"/>
    <property type="evidence" value="ECO:0007669"/>
    <property type="project" value="TreeGrafter"/>
</dbReference>
<dbReference type="PROSITE" id="PS00455">
    <property type="entry name" value="AMP_BINDING"/>
    <property type="match status" value="1"/>
</dbReference>
<keyword evidence="5" id="KW-1185">Reference proteome</keyword>
<gene>
    <name evidence="4" type="ORF">DJ013_19585</name>
</gene>
<evidence type="ECO:0000313" key="4">
    <source>
        <dbReference type="EMBL" id="AWW00254.1"/>
    </source>
</evidence>
<dbReference type="PANTHER" id="PTHR43272">
    <property type="entry name" value="LONG-CHAIN-FATTY-ACID--COA LIGASE"/>
    <property type="match status" value="1"/>
</dbReference>
<dbReference type="InterPro" id="IPR000873">
    <property type="entry name" value="AMP-dep_synth/lig_dom"/>
</dbReference>
<dbReference type="Gene3D" id="3.40.50.12780">
    <property type="entry name" value="N-terminal domain of ligase-like"/>
    <property type="match status" value="1"/>
</dbReference>
<dbReference type="SUPFAM" id="SSF56801">
    <property type="entry name" value="Acetyl-CoA synthetase-like"/>
    <property type="match status" value="1"/>
</dbReference>
<dbReference type="RefSeq" id="WP_111373621.1">
    <property type="nucleotide sequence ID" value="NZ_CP029480.1"/>
</dbReference>
<reference evidence="4 5" key="1">
    <citation type="submission" date="2018-05" db="EMBL/GenBank/DDBJ databases">
        <title>Complete genome sequence of Arcticibacterium luteifluviistationis SM1504T, a cytophagaceae bacterium isolated from Arctic surface seawater.</title>
        <authorList>
            <person name="Li Y."/>
            <person name="Qin Q.-L."/>
        </authorList>
    </citation>
    <scope>NUCLEOTIDE SEQUENCE [LARGE SCALE GENOMIC DNA]</scope>
    <source>
        <strain evidence="4 5">SM1504</strain>
    </source>
</reference>
<accession>A0A2Z4GHH5</accession>
<dbReference type="KEGG" id="als:DJ013_19585"/>
<proteinExistence type="predicted"/>
<dbReference type="GO" id="GO:0004467">
    <property type="term" value="F:long-chain fatty acid-CoA ligase activity"/>
    <property type="evidence" value="ECO:0007669"/>
    <property type="project" value="TreeGrafter"/>
</dbReference>
<dbReference type="Proteomes" id="UP000249873">
    <property type="component" value="Chromosome"/>
</dbReference>
<dbReference type="InterPro" id="IPR042099">
    <property type="entry name" value="ANL_N_sf"/>
</dbReference>
<evidence type="ECO:0000256" key="1">
    <source>
        <dbReference type="ARBA" id="ARBA00022741"/>
    </source>
</evidence>
<evidence type="ECO:0000313" key="5">
    <source>
        <dbReference type="Proteomes" id="UP000249873"/>
    </source>
</evidence>
<organism evidence="4 5">
    <name type="scientific">Arcticibacterium luteifluviistationis</name>
    <dbReference type="NCBI Taxonomy" id="1784714"/>
    <lineage>
        <taxon>Bacteria</taxon>
        <taxon>Pseudomonadati</taxon>
        <taxon>Bacteroidota</taxon>
        <taxon>Cytophagia</taxon>
        <taxon>Cytophagales</taxon>
        <taxon>Leadbetterellaceae</taxon>
        <taxon>Arcticibacterium</taxon>
    </lineage>
</organism>
<name>A0A2Z4GHH5_9BACT</name>
<dbReference type="EMBL" id="CP029480">
    <property type="protein sequence ID" value="AWW00254.1"/>
    <property type="molecule type" value="Genomic_DNA"/>
</dbReference>
<dbReference type="Pfam" id="PF00501">
    <property type="entry name" value="AMP-binding"/>
    <property type="match status" value="1"/>
</dbReference>
<dbReference type="PANTHER" id="PTHR43272:SF33">
    <property type="entry name" value="AMP-BINDING DOMAIN-CONTAINING PROTEIN-RELATED"/>
    <property type="match status" value="1"/>
</dbReference>
<protein>
    <submittedName>
        <fullName evidence="4">AMP-dependent synthetase</fullName>
    </submittedName>
</protein>
<dbReference type="InterPro" id="IPR020845">
    <property type="entry name" value="AMP-binding_CS"/>
</dbReference>